<organism evidence="3 4">
    <name type="scientific">Exophiala xenobiotica</name>
    <dbReference type="NCBI Taxonomy" id="348802"/>
    <lineage>
        <taxon>Eukaryota</taxon>
        <taxon>Fungi</taxon>
        <taxon>Dikarya</taxon>
        <taxon>Ascomycota</taxon>
        <taxon>Pezizomycotina</taxon>
        <taxon>Eurotiomycetes</taxon>
        <taxon>Chaetothyriomycetidae</taxon>
        <taxon>Chaetothyriales</taxon>
        <taxon>Herpotrichiellaceae</taxon>
        <taxon>Exophiala</taxon>
    </lineage>
</organism>
<reference evidence="3 4" key="1">
    <citation type="submission" date="2015-01" db="EMBL/GenBank/DDBJ databases">
        <title>The Genome Sequence of Exophiala xenobiotica CBS118157.</title>
        <authorList>
            <consortium name="The Broad Institute Genomics Platform"/>
            <person name="Cuomo C."/>
            <person name="de Hoog S."/>
            <person name="Gorbushina A."/>
            <person name="Stielow B."/>
            <person name="Teixiera M."/>
            <person name="Abouelleil A."/>
            <person name="Chapman S.B."/>
            <person name="Priest M."/>
            <person name="Young S.K."/>
            <person name="Wortman J."/>
            <person name="Nusbaum C."/>
            <person name="Birren B."/>
        </authorList>
    </citation>
    <scope>NUCLEOTIDE SEQUENCE [LARGE SCALE GENOMIC DNA]</scope>
    <source>
        <strain evidence="3 4">CBS 118157</strain>
    </source>
</reference>
<dbReference type="RefSeq" id="XP_013314981.1">
    <property type="nucleotide sequence ID" value="XM_013459527.1"/>
</dbReference>
<name>A0A0D2CW79_9EURO</name>
<sequence length="526" mass="56790">MHVWTLSVLLLTSLAGGRASPLQKRYFDFDGNGLPDLCYQICELSIRCLLVDGTWTTIPSSQQLHSATDAGPLSFITAPGQTQTTSDIATASSLAEVLKSITTSTSSTTASAAVSSSITSSSAASSSFSTTVSTTPLSSPTSAFSTSFTVGSDALLVQRTTGKSSSSTKASTTSTHSSLPTGKLPSPSQFKADKGDKWTLDYMGDLKFTDVLQKRGLRGDNCRTGKIGDKVIWNCGDMMCGDDLALCGFSMSPAFYGTDDVMLVNTTGIKNVAENNFVQPWSGDQKFSQPWKNWGMYTSNVAPINSTHGVVYGWEHWRNGPGASYLNRGNSVSAVTLGDDRPVATRVGPLLTGPHAIMLGLLAILRVDDYIYVYSGGGPSHTTVGRVNASDDVFDADKYEFLKFGTNDTWISGIPSNTTKEVGAMIENNEEADLCGVWGSVVYNNYLNKYIMLCGHYSETVDMYTSNTPWGPWRGSYQIAGGGNFSGSYGMMMHPEYSPSGKSHKSWYFSLGPNWEFNMYKVTFDY</sequence>
<dbReference type="EMBL" id="KN847320">
    <property type="protein sequence ID" value="KIW54397.1"/>
    <property type="molecule type" value="Genomic_DNA"/>
</dbReference>
<proteinExistence type="predicted"/>
<feature type="signal peptide" evidence="2">
    <location>
        <begin position="1"/>
        <end position="19"/>
    </location>
</feature>
<evidence type="ECO:0000313" key="4">
    <source>
        <dbReference type="Proteomes" id="UP000054342"/>
    </source>
</evidence>
<keyword evidence="4" id="KW-1185">Reference proteome</keyword>
<feature type="chain" id="PRO_5002255447" evidence="2">
    <location>
        <begin position="20"/>
        <end position="526"/>
    </location>
</feature>
<evidence type="ECO:0000256" key="2">
    <source>
        <dbReference type="SAM" id="SignalP"/>
    </source>
</evidence>
<dbReference type="GeneID" id="25328665"/>
<protein>
    <submittedName>
        <fullName evidence="3">Uncharacterized protein</fullName>
    </submittedName>
</protein>
<evidence type="ECO:0000313" key="3">
    <source>
        <dbReference type="EMBL" id="KIW54397.1"/>
    </source>
</evidence>
<keyword evidence="2" id="KW-0732">Signal</keyword>
<dbReference type="OrthoDB" id="2884638at2759"/>
<dbReference type="Proteomes" id="UP000054342">
    <property type="component" value="Unassembled WGS sequence"/>
</dbReference>
<gene>
    <name evidence="3" type="ORF">PV05_06757</name>
</gene>
<feature type="compositionally biased region" description="Low complexity" evidence="1">
    <location>
        <begin position="160"/>
        <end position="178"/>
    </location>
</feature>
<dbReference type="HOGENOM" id="CLU_039194_0_0_1"/>
<feature type="region of interest" description="Disordered" evidence="1">
    <location>
        <begin position="160"/>
        <end position="191"/>
    </location>
</feature>
<accession>A0A0D2CW79</accession>
<dbReference type="AlphaFoldDB" id="A0A0D2CW79"/>
<evidence type="ECO:0000256" key="1">
    <source>
        <dbReference type="SAM" id="MobiDB-lite"/>
    </source>
</evidence>